<organism evidence="1 2">
    <name type="scientific">Hibiscus syriacus</name>
    <name type="common">Rose of Sharon</name>
    <dbReference type="NCBI Taxonomy" id="106335"/>
    <lineage>
        <taxon>Eukaryota</taxon>
        <taxon>Viridiplantae</taxon>
        <taxon>Streptophyta</taxon>
        <taxon>Embryophyta</taxon>
        <taxon>Tracheophyta</taxon>
        <taxon>Spermatophyta</taxon>
        <taxon>Magnoliopsida</taxon>
        <taxon>eudicotyledons</taxon>
        <taxon>Gunneridae</taxon>
        <taxon>Pentapetalae</taxon>
        <taxon>rosids</taxon>
        <taxon>malvids</taxon>
        <taxon>Malvales</taxon>
        <taxon>Malvaceae</taxon>
        <taxon>Malvoideae</taxon>
        <taxon>Hibiscus</taxon>
    </lineage>
</organism>
<evidence type="ECO:0000313" key="2">
    <source>
        <dbReference type="Proteomes" id="UP000436088"/>
    </source>
</evidence>
<dbReference type="GO" id="GO:0070971">
    <property type="term" value="C:endoplasmic reticulum exit site"/>
    <property type="evidence" value="ECO:0007669"/>
    <property type="project" value="TreeGrafter"/>
</dbReference>
<dbReference type="GO" id="GO:0070973">
    <property type="term" value="P:protein localization to endoplasmic reticulum exit site"/>
    <property type="evidence" value="ECO:0007669"/>
    <property type="project" value="TreeGrafter"/>
</dbReference>
<dbReference type="PANTHER" id="PTHR13402:SF17">
    <property type="entry name" value="PROTEIN TRANSPORT PROTEIN SEC16"/>
    <property type="match status" value="1"/>
</dbReference>
<reference evidence="1" key="1">
    <citation type="submission" date="2019-09" db="EMBL/GenBank/DDBJ databases">
        <title>Draft genome information of white flower Hibiscus syriacus.</title>
        <authorList>
            <person name="Kim Y.-M."/>
        </authorList>
    </citation>
    <scope>NUCLEOTIDE SEQUENCE [LARGE SCALE GENOMIC DNA]</scope>
    <source>
        <strain evidence="1">YM2019G1</strain>
    </source>
</reference>
<dbReference type="Proteomes" id="UP000436088">
    <property type="component" value="Unassembled WGS sequence"/>
</dbReference>
<dbReference type="GO" id="GO:0007030">
    <property type="term" value="P:Golgi organization"/>
    <property type="evidence" value="ECO:0007669"/>
    <property type="project" value="TreeGrafter"/>
</dbReference>
<dbReference type="GO" id="GO:0012507">
    <property type="term" value="C:ER to Golgi transport vesicle membrane"/>
    <property type="evidence" value="ECO:0007669"/>
    <property type="project" value="TreeGrafter"/>
</dbReference>
<keyword evidence="2" id="KW-1185">Reference proteome</keyword>
<evidence type="ECO:0000313" key="1">
    <source>
        <dbReference type="EMBL" id="KAE8721413.1"/>
    </source>
</evidence>
<dbReference type="PANTHER" id="PTHR13402">
    <property type="entry name" value="RGPR-RELATED"/>
    <property type="match status" value="1"/>
</dbReference>
<sequence length="122" mass="13983">MNSQESFGVTHSDSGYLISDGKMDAQSFQQTNQSALGTFSENFGSSDTINWNQISQGNADYPEHMVFDPQYPGWYYDTIALEWKMLEYTSTEIILNSHFQYALHFLLHTMREGLLLSALLMH</sequence>
<gene>
    <name evidence="1" type="ORF">F3Y22_tig00016065pilonHSYRG00061</name>
</gene>
<comment type="caution">
    <text evidence="1">The sequence shown here is derived from an EMBL/GenBank/DDBJ whole genome shotgun (WGS) entry which is preliminary data.</text>
</comment>
<dbReference type="AlphaFoldDB" id="A0A6A3BXB3"/>
<accession>A0A6A3BXB3</accession>
<protein>
    <submittedName>
        <fullName evidence="1">Uncharacterized protein</fullName>
    </submittedName>
</protein>
<dbReference type="EMBL" id="VEPZ02000629">
    <property type="protein sequence ID" value="KAE8721413.1"/>
    <property type="molecule type" value="Genomic_DNA"/>
</dbReference>
<proteinExistence type="predicted"/>
<name>A0A6A3BXB3_HIBSY</name>